<dbReference type="GO" id="GO:0051298">
    <property type="term" value="P:centrosome duplication"/>
    <property type="evidence" value="ECO:0007669"/>
    <property type="project" value="TreeGrafter"/>
</dbReference>
<comment type="caution">
    <text evidence="2">The sequence shown here is derived from an EMBL/GenBank/DDBJ whole genome shotgun (WGS) entry which is preliminary data.</text>
</comment>
<dbReference type="OrthoDB" id="264795at2759"/>
<dbReference type="EMBL" id="MRZV01000652">
    <property type="protein sequence ID" value="PIK46319.1"/>
    <property type="molecule type" value="Genomic_DNA"/>
</dbReference>
<dbReference type="InterPro" id="IPR045107">
    <property type="entry name" value="SAC3/GANP/THP3"/>
</dbReference>
<dbReference type="Proteomes" id="UP000230750">
    <property type="component" value="Unassembled WGS sequence"/>
</dbReference>
<sequence>MALKKSDQIEGTCYEFCPEKRKKRLLYFIYCLYRRQRQRRVHLLERREPKRASSQRMEKDFLMIKEYSRPAAGKDATDKRDLRPPSILLEVVEYMMTDLATRDDLPWSEVYLFVFDRLRAIRQDLVIQRASCKESVRILECAVRFHIYAGYRLCEESLSKFEPKFNSDHCQECLKRLLVEYREDGFDSNNRAEFESLYILYNLGSFEVLQTSLQLPSTLRNHQRVKLAYDISTTFLEGNFVRLRKLVQQCDFLQRCAIHRHLPLIRRDSLAILNSGFYSKNIKFPVEVLAKWLFFDSTKEACGFCVLNGFVTTTDGIQFKREVPQLKPNLWPDKKSHQLVQRHFEAMSAPNVILGNQRNEQLPQR</sequence>
<dbReference type="STRING" id="307972.A0A2G8KEC4"/>
<dbReference type="GO" id="GO:0005634">
    <property type="term" value="C:nucleus"/>
    <property type="evidence" value="ECO:0007669"/>
    <property type="project" value="TreeGrafter"/>
</dbReference>
<dbReference type="InterPro" id="IPR005062">
    <property type="entry name" value="SAC3/GANP/THP3_conserved"/>
</dbReference>
<gene>
    <name evidence="2" type="ORF">BSL78_16807</name>
</gene>
<dbReference type="AlphaFoldDB" id="A0A2G8KEC4"/>
<dbReference type="GO" id="GO:0051225">
    <property type="term" value="P:spindle assembly"/>
    <property type="evidence" value="ECO:0007669"/>
    <property type="project" value="TreeGrafter"/>
</dbReference>
<organism evidence="2 3">
    <name type="scientific">Stichopus japonicus</name>
    <name type="common">Sea cucumber</name>
    <dbReference type="NCBI Taxonomy" id="307972"/>
    <lineage>
        <taxon>Eukaryota</taxon>
        <taxon>Metazoa</taxon>
        <taxon>Echinodermata</taxon>
        <taxon>Eleutherozoa</taxon>
        <taxon>Echinozoa</taxon>
        <taxon>Holothuroidea</taxon>
        <taxon>Aspidochirotacea</taxon>
        <taxon>Aspidochirotida</taxon>
        <taxon>Stichopodidae</taxon>
        <taxon>Apostichopus</taxon>
    </lineage>
</organism>
<dbReference type="PANTHER" id="PTHR12436:SF38">
    <property type="entry name" value="SAC3 DOMAIN-CONTAINING PROTEIN 1"/>
    <property type="match status" value="1"/>
</dbReference>
<protein>
    <submittedName>
        <fullName evidence="2">Putative SAC3 domain-containing protein 1</fullName>
    </submittedName>
</protein>
<dbReference type="Gene3D" id="1.25.40.990">
    <property type="match status" value="1"/>
</dbReference>
<accession>A0A2G8KEC4</accession>
<dbReference type="Pfam" id="PF03399">
    <property type="entry name" value="SAC3_GANP"/>
    <property type="match status" value="1"/>
</dbReference>
<evidence type="ECO:0000313" key="2">
    <source>
        <dbReference type="EMBL" id="PIK46319.1"/>
    </source>
</evidence>
<reference evidence="2 3" key="1">
    <citation type="journal article" date="2017" name="PLoS Biol.">
        <title>The sea cucumber genome provides insights into morphological evolution and visceral regeneration.</title>
        <authorList>
            <person name="Zhang X."/>
            <person name="Sun L."/>
            <person name="Yuan J."/>
            <person name="Sun Y."/>
            <person name="Gao Y."/>
            <person name="Zhang L."/>
            <person name="Li S."/>
            <person name="Dai H."/>
            <person name="Hamel J.F."/>
            <person name="Liu C."/>
            <person name="Yu Y."/>
            <person name="Liu S."/>
            <person name="Lin W."/>
            <person name="Guo K."/>
            <person name="Jin S."/>
            <person name="Xu P."/>
            <person name="Storey K.B."/>
            <person name="Huan P."/>
            <person name="Zhang T."/>
            <person name="Zhou Y."/>
            <person name="Zhang J."/>
            <person name="Lin C."/>
            <person name="Li X."/>
            <person name="Xing L."/>
            <person name="Huo D."/>
            <person name="Sun M."/>
            <person name="Wang L."/>
            <person name="Mercier A."/>
            <person name="Li F."/>
            <person name="Yang H."/>
            <person name="Xiang J."/>
        </authorList>
    </citation>
    <scope>NUCLEOTIDE SEQUENCE [LARGE SCALE GENOMIC DNA]</scope>
    <source>
        <strain evidence="2">Shaxun</strain>
        <tissue evidence="2">Muscle</tissue>
    </source>
</reference>
<dbReference type="GO" id="GO:0005813">
    <property type="term" value="C:centrosome"/>
    <property type="evidence" value="ECO:0007669"/>
    <property type="project" value="TreeGrafter"/>
</dbReference>
<evidence type="ECO:0000259" key="1">
    <source>
        <dbReference type="Pfam" id="PF03399"/>
    </source>
</evidence>
<proteinExistence type="predicted"/>
<name>A0A2G8KEC4_STIJA</name>
<dbReference type="GO" id="GO:0005819">
    <property type="term" value="C:spindle"/>
    <property type="evidence" value="ECO:0007669"/>
    <property type="project" value="TreeGrafter"/>
</dbReference>
<evidence type="ECO:0000313" key="3">
    <source>
        <dbReference type="Proteomes" id="UP000230750"/>
    </source>
</evidence>
<keyword evidence="3" id="KW-1185">Reference proteome</keyword>
<feature type="domain" description="SAC3/GANP/THP3 conserved" evidence="1">
    <location>
        <begin position="33"/>
        <end position="310"/>
    </location>
</feature>
<dbReference type="PANTHER" id="PTHR12436">
    <property type="entry name" value="80 KDA MCM3-ASSOCIATED PROTEIN"/>
    <property type="match status" value="1"/>
</dbReference>